<protein>
    <recommendedName>
        <fullName evidence="1">Conserved hypothetical protein CHP02391 domain-containing protein</fullName>
    </recommendedName>
</protein>
<dbReference type="eggNOG" id="arCOG11925">
    <property type="taxonomic scope" value="Archaea"/>
</dbReference>
<dbReference type="Pfam" id="PF09509">
    <property type="entry name" value="Hypoth_Ymh"/>
    <property type="match status" value="1"/>
</dbReference>
<feature type="domain" description="Conserved hypothetical protein CHP02391" evidence="1">
    <location>
        <begin position="162"/>
        <end position="282"/>
    </location>
</feature>
<name>F0T8U4_METLA</name>
<dbReference type="NCBIfam" id="TIGR02391">
    <property type="entry name" value="hypoth_ymh"/>
    <property type="match status" value="1"/>
</dbReference>
<gene>
    <name evidence="2" type="ordered locus">Metbo_1542</name>
</gene>
<dbReference type="InterPro" id="IPR012654">
    <property type="entry name" value="CHP02391"/>
</dbReference>
<organism evidence="2 3">
    <name type="scientific">Methanobacterium lacus (strain AL-21)</name>
    <dbReference type="NCBI Taxonomy" id="877455"/>
    <lineage>
        <taxon>Archaea</taxon>
        <taxon>Methanobacteriati</taxon>
        <taxon>Methanobacteriota</taxon>
        <taxon>Methanomada group</taxon>
        <taxon>Methanobacteria</taxon>
        <taxon>Methanobacteriales</taxon>
        <taxon>Methanobacteriaceae</taxon>
        <taxon>Methanobacterium</taxon>
    </lineage>
</organism>
<reference evidence="2 3" key="2">
    <citation type="journal article" date="2014" name="Int. J. Syst. Evol. Microbiol.">
        <title>Methanobacterium paludis sp. nov. and a novel strain of Methanobacterium lacus isolated from northern peatlands.</title>
        <authorList>
            <person name="Cadillo-Quiroz H."/>
            <person name="Brauer S.L."/>
            <person name="Goodson N."/>
            <person name="Yavitt J.B."/>
            <person name="Zinder S.H."/>
        </authorList>
    </citation>
    <scope>NUCLEOTIDE SEQUENCE [LARGE SCALE GENOMIC DNA]</scope>
    <source>
        <strain evidence="2 3">AL-21</strain>
    </source>
</reference>
<accession>F0T8U4</accession>
<dbReference type="AlphaFoldDB" id="F0T8U4"/>
<keyword evidence="3" id="KW-1185">Reference proteome</keyword>
<dbReference type="GeneID" id="10277997"/>
<evidence type="ECO:0000259" key="1">
    <source>
        <dbReference type="Pfam" id="PF09509"/>
    </source>
</evidence>
<proteinExistence type="predicted"/>
<evidence type="ECO:0000313" key="3">
    <source>
        <dbReference type="Proteomes" id="UP000007490"/>
    </source>
</evidence>
<dbReference type="HOGENOM" id="CLU_948677_0_0_2"/>
<dbReference type="Proteomes" id="UP000007490">
    <property type="component" value="Chromosome"/>
</dbReference>
<dbReference type="EMBL" id="CP002551">
    <property type="protein sequence ID" value="ADZ09772.1"/>
    <property type="molecule type" value="Genomic_DNA"/>
</dbReference>
<dbReference type="OrthoDB" id="359285at2157"/>
<dbReference type="KEGG" id="mel:Metbo_1542"/>
<sequence length="293" mass="33913">MFYQLLIDFLENFFGGGFILFDKESNRIYLRLYNKINEIIGGNCFEENLVAVDFPFIHLRSLDPDAPETDWIYGGQQLCGEQLSSIEDLFIKTGENVYELDEEDSNLISSINDYMEDISNYKKEENLRLLKIAKERTKHANTLSNSKKIMEENNIIDFWDLIHENIVKVSKSRFNNEHYADAVESAFKEVNIRVKRIVENKIGQELDGKHLMDTAFSFSNTSNPTIILDDLSKKTGKNIQRGYKQLFSGSMQAIRNPKAHENIEINKNEAIHFIFLASSLMFKLDNAIEINED</sequence>
<reference evidence="3" key="1">
    <citation type="submission" date="2011-02" db="EMBL/GenBank/DDBJ databases">
        <title>Complete sequence of Methanobacterium sp. AL-21.</title>
        <authorList>
            <consortium name="US DOE Joint Genome Institute"/>
            <person name="Lucas S."/>
            <person name="Copeland A."/>
            <person name="Lapidus A."/>
            <person name="Cheng J.-F."/>
            <person name="Goodwin L."/>
            <person name="Pitluck S."/>
            <person name="Chertkov O."/>
            <person name="Detter J.C."/>
            <person name="Han C."/>
            <person name="Tapia R."/>
            <person name="Land M."/>
            <person name="Hauser L."/>
            <person name="Kyrpides N."/>
            <person name="Ivanova N."/>
            <person name="Mikhailova N."/>
            <person name="Pagani I."/>
            <person name="Cadillo-Quiroz H."/>
            <person name="Imachi H."/>
            <person name="Zinder S."/>
            <person name="Liu W."/>
            <person name="Woyke T."/>
        </authorList>
    </citation>
    <scope>NUCLEOTIDE SEQUENCE [LARGE SCALE GENOMIC DNA]</scope>
    <source>
        <strain evidence="3">AL-21</strain>
    </source>
</reference>
<dbReference type="RefSeq" id="WP_013645123.1">
    <property type="nucleotide sequence ID" value="NC_015216.1"/>
</dbReference>
<evidence type="ECO:0000313" key="2">
    <source>
        <dbReference type="EMBL" id="ADZ09772.1"/>
    </source>
</evidence>